<keyword evidence="3" id="KW-0862">Zinc</keyword>
<dbReference type="GO" id="GO:0006457">
    <property type="term" value="P:protein folding"/>
    <property type="evidence" value="ECO:0007669"/>
    <property type="project" value="TreeGrafter"/>
</dbReference>
<evidence type="ECO:0000313" key="8">
    <source>
        <dbReference type="Proteomes" id="UP000036893"/>
    </source>
</evidence>
<dbReference type="AlphaFoldDB" id="A0A8E0UWC5"/>
<dbReference type="GO" id="GO:0051087">
    <property type="term" value="F:protein-folding chaperone binding"/>
    <property type="evidence" value="ECO:0007669"/>
    <property type="project" value="TreeGrafter"/>
</dbReference>
<accession>A0A8E0UWC5</accession>
<dbReference type="Proteomes" id="UP000036893">
    <property type="component" value="Unassembled WGS sequence"/>
</dbReference>
<organism evidence="7 8">
    <name type="scientific">Aspergillus udagawae</name>
    <dbReference type="NCBI Taxonomy" id="91492"/>
    <lineage>
        <taxon>Eukaryota</taxon>
        <taxon>Fungi</taxon>
        <taxon>Dikarya</taxon>
        <taxon>Ascomycota</taxon>
        <taxon>Pezizomycotina</taxon>
        <taxon>Eurotiomycetes</taxon>
        <taxon>Eurotiomycetidae</taxon>
        <taxon>Eurotiales</taxon>
        <taxon>Aspergillaceae</taxon>
        <taxon>Aspergillus</taxon>
        <taxon>Aspergillus subgen. Fumigati</taxon>
    </lineage>
</organism>
<dbReference type="GO" id="GO:0050821">
    <property type="term" value="P:protein stabilization"/>
    <property type="evidence" value="ECO:0007669"/>
    <property type="project" value="TreeGrafter"/>
</dbReference>
<evidence type="ECO:0000259" key="6">
    <source>
        <dbReference type="PROSITE" id="PS51501"/>
    </source>
</evidence>
<proteinExistence type="predicted"/>
<dbReference type="GO" id="GO:0030150">
    <property type="term" value="P:protein import into mitochondrial matrix"/>
    <property type="evidence" value="ECO:0007669"/>
    <property type="project" value="TreeGrafter"/>
</dbReference>
<keyword evidence="1" id="KW-0479">Metal-binding</keyword>
<dbReference type="GO" id="GO:0005739">
    <property type="term" value="C:mitochondrion"/>
    <property type="evidence" value="ECO:0007669"/>
    <property type="project" value="TreeGrafter"/>
</dbReference>
<comment type="caution">
    <text evidence="7">The sequence shown here is derived from an EMBL/GenBank/DDBJ whole genome shotgun (WGS) entry which is preliminary data.</text>
</comment>
<dbReference type="GeneID" id="66992157"/>
<feature type="compositionally biased region" description="Low complexity" evidence="5">
    <location>
        <begin position="38"/>
        <end position="47"/>
    </location>
</feature>
<evidence type="ECO:0000256" key="2">
    <source>
        <dbReference type="ARBA" id="ARBA00022771"/>
    </source>
</evidence>
<reference evidence="7" key="2">
    <citation type="submission" date="2021-01" db="EMBL/GenBank/DDBJ databases">
        <title>Pan-genome distribution and transcriptional activeness of fungal secondary metabolism genes in Aspergillus section Fumigati.</title>
        <authorList>
            <person name="Takahashi H."/>
            <person name="Umemura M."/>
            <person name="Ninomiya A."/>
            <person name="Kusuya Y."/>
            <person name="Urayama S."/>
            <person name="Shimizu M."/>
            <person name="Watanabe A."/>
            <person name="Kamei K."/>
            <person name="Yaguchi T."/>
            <person name="Hagiwara D."/>
        </authorList>
    </citation>
    <scope>NUCLEOTIDE SEQUENCE</scope>
    <source>
        <strain evidence="7">IFM 46973</strain>
    </source>
</reference>
<evidence type="ECO:0000256" key="5">
    <source>
        <dbReference type="SAM" id="MobiDB-lite"/>
    </source>
</evidence>
<dbReference type="PANTHER" id="PTHR20922:SF13">
    <property type="entry name" value="DNL-TYPE ZINC FINGER PROTEIN"/>
    <property type="match status" value="1"/>
</dbReference>
<evidence type="ECO:0000256" key="4">
    <source>
        <dbReference type="PROSITE-ProRule" id="PRU00834"/>
    </source>
</evidence>
<dbReference type="EMBL" id="BBXM02000003">
    <property type="protein sequence ID" value="GIC88287.1"/>
    <property type="molecule type" value="Genomic_DNA"/>
</dbReference>
<evidence type="ECO:0000256" key="1">
    <source>
        <dbReference type="ARBA" id="ARBA00022723"/>
    </source>
</evidence>
<protein>
    <recommendedName>
        <fullName evidence="6">DNL-type domain-containing protein</fullName>
    </recommendedName>
</protein>
<feature type="domain" description="DNL-type" evidence="6">
    <location>
        <begin position="94"/>
        <end position="189"/>
    </location>
</feature>
<dbReference type="RefSeq" id="XP_043145553.1">
    <property type="nucleotide sequence ID" value="XM_043289618.1"/>
</dbReference>
<name>A0A8E0UWC5_9EURO</name>
<dbReference type="InterPro" id="IPR007853">
    <property type="entry name" value="Znf_DNL-typ"/>
</dbReference>
<feature type="compositionally biased region" description="Polar residues" evidence="5">
    <location>
        <begin position="22"/>
        <end position="37"/>
    </location>
</feature>
<feature type="region of interest" description="Disordered" evidence="5">
    <location>
        <begin position="179"/>
        <end position="201"/>
    </location>
</feature>
<evidence type="ECO:0000256" key="3">
    <source>
        <dbReference type="ARBA" id="ARBA00022833"/>
    </source>
</evidence>
<feature type="region of interest" description="Disordered" evidence="5">
    <location>
        <begin position="18"/>
        <end position="96"/>
    </location>
</feature>
<keyword evidence="2 4" id="KW-0863">Zinc-finger</keyword>
<gene>
    <name evidence="7" type="ORF">Aud_004681</name>
</gene>
<dbReference type="GO" id="GO:0008270">
    <property type="term" value="F:zinc ion binding"/>
    <property type="evidence" value="ECO:0007669"/>
    <property type="project" value="UniProtKB-KW"/>
</dbReference>
<dbReference type="PANTHER" id="PTHR20922">
    <property type="entry name" value="DNL-TYPE ZINC FINGER PROTEIN"/>
    <property type="match status" value="1"/>
</dbReference>
<feature type="compositionally biased region" description="Basic and acidic residues" evidence="5">
    <location>
        <begin position="87"/>
        <end position="96"/>
    </location>
</feature>
<reference evidence="7" key="1">
    <citation type="journal article" date="2015" name="Genome Announc.">
        <title>Draft Genome Sequence of the Pathogenic Filamentous Fungus Aspergillus udagawae Strain IFM 46973T.</title>
        <authorList>
            <person name="Kusuya Y."/>
            <person name="Takahashi-Nakaguchi A."/>
            <person name="Takahashi H."/>
            <person name="Yaguchi T."/>
        </authorList>
    </citation>
    <scope>NUCLEOTIDE SEQUENCE</scope>
    <source>
        <strain evidence="7">IFM 46973</strain>
    </source>
</reference>
<evidence type="ECO:0000313" key="7">
    <source>
        <dbReference type="EMBL" id="GIC88287.1"/>
    </source>
</evidence>
<dbReference type="Pfam" id="PF05180">
    <property type="entry name" value="zf-DNL"/>
    <property type="match status" value="1"/>
</dbReference>
<sequence>MRSARMLSSGLRAFNSALPRTALSQPKSRHFSQLLSHTPQPSQTPSSRLLRNKFPQLAVRNNSSSSSSRPNLTDQTPNAAQDAANEEQNRLRREQEPAYQITFTCKPCGHRSSHRMSKHGYHRGTILIRCPSCLNRHVIADHLNIFMDKKSTLEDILQREGKRLTRGYVDGDMEFWEDGTVKKREEAGEGSEAKSDKGSTP</sequence>
<dbReference type="PROSITE" id="PS51501">
    <property type="entry name" value="ZF_DNL"/>
    <property type="match status" value="1"/>
</dbReference>
<dbReference type="InterPro" id="IPR024158">
    <property type="entry name" value="Mt_import_TIM15"/>
</dbReference>